<feature type="binding site" evidence="25">
    <location>
        <position position="302"/>
    </location>
    <ligand>
        <name>Mg(2+)</name>
        <dbReference type="ChEBI" id="CHEBI:18420"/>
        <label>1</label>
    </ligand>
</feature>
<dbReference type="HAMAP" id="MF_00047">
    <property type="entry name" value="Dala_Dala_lig"/>
    <property type="match status" value="1"/>
</dbReference>
<evidence type="ECO:0000256" key="17">
    <source>
        <dbReference type="ARBA" id="ARBA00047614"/>
    </source>
</evidence>
<keyword evidence="12 25" id="KW-0460">Magnesium</keyword>
<dbReference type="Gene3D" id="3.30.470.20">
    <property type="entry name" value="ATP-grasp fold, B domain"/>
    <property type="match status" value="1"/>
</dbReference>
<evidence type="ECO:0000256" key="20">
    <source>
        <dbReference type="ARBA" id="ARBA00076288"/>
    </source>
</evidence>
<comment type="pathway">
    <text evidence="4 22">Cell wall biogenesis; peptidoglycan biosynthesis.</text>
</comment>
<evidence type="ECO:0000256" key="3">
    <source>
        <dbReference type="ARBA" id="ARBA00004496"/>
    </source>
</evidence>
<evidence type="ECO:0000256" key="21">
    <source>
        <dbReference type="ARBA" id="ARBA00077154"/>
    </source>
</evidence>
<dbReference type="Gene3D" id="3.30.1490.20">
    <property type="entry name" value="ATP-grasp fold, A domain"/>
    <property type="match status" value="1"/>
</dbReference>
<dbReference type="GO" id="GO:0005524">
    <property type="term" value="F:ATP binding"/>
    <property type="evidence" value="ECO:0007669"/>
    <property type="project" value="UniProtKB-UniRule"/>
</dbReference>
<dbReference type="PROSITE" id="PS00844">
    <property type="entry name" value="DALA_DALA_LIGASE_2"/>
    <property type="match status" value="1"/>
</dbReference>
<evidence type="ECO:0000256" key="25">
    <source>
        <dbReference type="PIRSR" id="PIRSR039102-3"/>
    </source>
</evidence>
<evidence type="ECO:0000256" key="26">
    <source>
        <dbReference type="PROSITE-ProRule" id="PRU00409"/>
    </source>
</evidence>
<evidence type="ECO:0000256" key="14">
    <source>
        <dbReference type="ARBA" id="ARBA00022984"/>
    </source>
</evidence>
<evidence type="ECO:0000256" key="13">
    <source>
        <dbReference type="ARBA" id="ARBA00022960"/>
    </source>
</evidence>
<dbReference type="GO" id="GO:0005829">
    <property type="term" value="C:cytosol"/>
    <property type="evidence" value="ECO:0007669"/>
    <property type="project" value="TreeGrafter"/>
</dbReference>
<comment type="subcellular location">
    <subcellularLocation>
        <location evidence="3 22">Cytoplasm</location>
    </subcellularLocation>
</comment>
<keyword evidence="29" id="KW-1185">Reference proteome</keyword>
<dbReference type="PROSITE" id="PS00843">
    <property type="entry name" value="DALA_DALA_LIGASE_1"/>
    <property type="match status" value="1"/>
</dbReference>
<evidence type="ECO:0000256" key="15">
    <source>
        <dbReference type="ARBA" id="ARBA00023211"/>
    </source>
</evidence>
<dbReference type="Proteomes" id="UP000199545">
    <property type="component" value="Unassembled WGS sequence"/>
</dbReference>
<dbReference type="InterPro" id="IPR005905">
    <property type="entry name" value="D_ala_D_ala"/>
</dbReference>
<keyword evidence="15 25" id="KW-0464">Manganese</keyword>
<comment type="cofactor">
    <cofactor evidence="25">
        <name>Mg(2+)</name>
        <dbReference type="ChEBI" id="CHEBI:18420"/>
    </cofactor>
    <cofactor evidence="25">
        <name>Mn(2+)</name>
        <dbReference type="ChEBI" id="CHEBI:29035"/>
    </cofactor>
    <text evidence="25">Binds 2 magnesium or manganese ions per subunit.</text>
</comment>
<evidence type="ECO:0000313" key="29">
    <source>
        <dbReference type="Proteomes" id="UP000199545"/>
    </source>
</evidence>
<dbReference type="Pfam" id="PF07478">
    <property type="entry name" value="Dala_Dala_lig_C"/>
    <property type="match status" value="1"/>
</dbReference>
<dbReference type="GO" id="GO:0008360">
    <property type="term" value="P:regulation of cell shape"/>
    <property type="evidence" value="ECO:0007669"/>
    <property type="project" value="UniProtKB-KW"/>
</dbReference>
<evidence type="ECO:0000256" key="22">
    <source>
        <dbReference type="HAMAP-Rule" id="MF_00047"/>
    </source>
</evidence>
<keyword evidence="10 24" id="KW-0547">Nucleotide-binding</keyword>
<evidence type="ECO:0000256" key="4">
    <source>
        <dbReference type="ARBA" id="ARBA00004752"/>
    </source>
</evidence>
<dbReference type="GO" id="GO:0046872">
    <property type="term" value="F:metal ion binding"/>
    <property type="evidence" value="ECO:0007669"/>
    <property type="project" value="UniProtKB-KW"/>
</dbReference>
<sequence>MDRKIRVAVLFGGKSGEHEVSLSSAASVIRSMDPNKYEVLPIGITKEGEWKIGDSSLPLLASYLAEEKLAEIQNQLPAVTISADEKQTLPSFRAGEIDVVFPVLHGTYGEDGTMQGLLEIANVPYVGSGVLASAVGMDKVISKKIFEQAGLPQCKYVYYLRTQYEANYEYVIRQIENELGYPCFVKPANLGSSVGISKAMNQQELVAALNTAFRYDRKVIVEEYVPAREVEVAVLGNDFPEASVPGEIISSNDFYDYKAKYIDGKSVMQIPADLPEDVALQIRAMAIKAYQSIDCAGLARVDFFVRKDNEDILINEINTMPGFTPYSMYAKLWEYSGIDYSELVSRLIDLAIDRYDEKSRLLTKFEVE</sequence>
<comment type="pathway">
    <text evidence="18">Glycan biosynthesis.</text>
</comment>
<dbReference type="Pfam" id="PF01820">
    <property type="entry name" value="Dala_Dala_lig_N"/>
    <property type="match status" value="1"/>
</dbReference>
<feature type="binding site" evidence="24">
    <location>
        <begin position="184"/>
        <end position="186"/>
    </location>
    <ligand>
        <name>ATP</name>
        <dbReference type="ChEBI" id="CHEBI:30616"/>
    </ligand>
</feature>
<evidence type="ECO:0000256" key="24">
    <source>
        <dbReference type="PIRSR" id="PIRSR039102-2"/>
    </source>
</evidence>
<reference evidence="28 29" key="1">
    <citation type="submission" date="2016-10" db="EMBL/GenBank/DDBJ databases">
        <authorList>
            <person name="de Groot N.N."/>
        </authorList>
    </citation>
    <scope>NUCLEOTIDE SEQUENCE [LARGE SCALE GENOMIC DNA]</scope>
    <source>
        <strain evidence="28 29">DSM 44778</strain>
    </source>
</reference>
<keyword evidence="11 26" id="KW-0067">ATP-binding</keyword>
<dbReference type="Gene3D" id="3.40.50.20">
    <property type="match status" value="1"/>
</dbReference>
<dbReference type="InterPro" id="IPR011095">
    <property type="entry name" value="Dala_Dala_lig_C"/>
</dbReference>
<evidence type="ECO:0000256" key="2">
    <source>
        <dbReference type="ARBA" id="ARBA00003921"/>
    </source>
</evidence>
<dbReference type="GO" id="GO:0071555">
    <property type="term" value="P:cell wall organization"/>
    <property type="evidence" value="ECO:0007669"/>
    <property type="project" value="UniProtKB-KW"/>
</dbReference>
<dbReference type="GO" id="GO:0009252">
    <property type="term" value="P:peptidoglycan biosynthetic process"/>
    <property type="evidence" value="ECO:0007669"/>
    <property type="project" value="UniProtKB-UniRule"/>
</dbReference>
<organism evidence="28 29">
    <name type="scientific">Thermoflavimicrobium dichotomicum</name>
    <dbReference type="NCBI Taxonomy" id="46223"/>
    <lineage>
        <taxon>Bacteria</taxon>
        <taxon>Bacillati</taxon>
        <taxon>Bacillota</taxon>
        <taxon>Bacilli</taxon>
        <taxon>Bacillales</taxon>
        <taxon>Thermoactinomycetaceae</taxon>
        <taxon>Thermoflavimicrobium</taxon>
    </lineage>
</organism>
<dbReference type="InterPro" id="IPR000291">
    <property type="entry name" value="D-Ala_lig_Van_CS"/>
</dbReference>
<comment type="cofactor">
    <cofactor evidence="1">
        <name>Mn(2+)</name>
        <dbReference type="ChEBI" id="CHEBI:29035"/>
    </cofactor>
</comment>
<dbReference type="STRING" id="46223.SAMN05421852_10975"/>
<dbReference type="OrthoDB" id="9813261at2"/>
<keyword evidence="7 22" id="KW-0963">Cytoplasm</keyword>
<feature type="active site" evidence="23">
    <location>
        <position position="192"/>
    </location>
</feature>
<accession>A0A1I3R8I0</accession>
<keyword evidence="9 25" id="KW-0479">Metal-binding</keyword>
<evidence type="ECO:0000256" key="6">
    <source>
        <dbReference type="ARBA" id="ARBA00012216"/>
    </source>
</evidence>
<dbReference type="FunFam" id="3.30.470.20:FF:000008">
    <property type="entry name" value="D-alanine--D-alanine ligase"/>
    <property type="match status" value="1"/>
</dbReference>
<dbReference type="EC" id="6.3.2.4" evidence="6 22"/>
<comment type="catalytic activity">
    <reaction evidence="17 22">
        <text>2 D-alanine + ATP = D-alanyl-D-alanine + ADP + phosphate + H(+)</text>
        <dbReference type="Rhea" id="RHEA:11224"/>
        <dbReference type="ChEBI" id="CHEBI:15378"/>
        <dbReference type="ChEBI" id="CHEBI:30616"/>
        <dbReference type="ChEBI" id="CHEBI:43474"/>
        <dbReference type="ChEBI" id="CHEBI:57416"/>
        <dbReference type="ChEBI" id="CHEBI:57822"/>
        <dbReference type="ChEBI" id="CHEBI:456216"/>
        <dbReference type="EC" id="6.3.2.4"/>
    </reaction>
</comment>
<dbReference type="InterPro" id="IPR013815">
    <property type="entry name" value="ATP_grasp_subdomain_1"/>
</dbReference>
<evidence type="ECO:0000259" key="27">
    <source>
        <dbReference type="PROSITE" id="PS50975"/>
    </source>
</evidence>
<evidence type="ECO:0000256" key="10">
    <source>
        <dbReference type="ARBA" id="ARBA00022741"/>
    </source>
</evidence>
<keyword evidence="13 22" id="KW-0133">Cell shape</keyword>
<dbReference type="GO" id="GO:0008716">
    <property type="term" value="F:D-alanine-D-alanine ligase activity"/>
    <property type="evidence" value="ECO:0007669"/>
    <property type="project" value="UniProtKB-UniRule"/>
</dbReference>
<dbReference type="InterPro" id="IPR011127">
    <property type="entry name" value="Dala_Dala_lig_N"/>
</dbReference>
<evidence type="ECO:0000256" key="8">
    <source>
        <dbReference type="ARBA" id="ARBA00022598"/>
    </source>
</evidence>
<dbReference type="PANTHER" id="PTHR23132:SF25">
    <property type="entry name" value="D-ALANINE--D-ALANINE LIGASE A"/>
    <property type="match status" value="1"/>
</dbReference>
<evidence type="ECO:0000256" key="23">
    <source>
        <dbReference type="PIRSR" id="PIRSR039102-1"/>
    </source>
</evidence>
<feature type="domain" description="ATP-grasp" evidence="27">
    <location>
        <begin position="143"/>
        <end position="349"/>
    </location>
</feature>
<dbReference type="NCBIfam" id="NF002526">
    <property type="entry name" value="PRK01966.1-2"/>
    <property type="match status" value="1"/>
</dbReference>
<protein>
    <recommendedName>
        <fullName evidence="19 22">D-alanine--D-alanine ligase</fullName>
        <ecNumber evidence="6 22">6.3.2.4</ecNumber>
    </recommendedName>
    <alternativeName>
        <fullName evidence="21 22">D-Ala-D-Ala ligase</fullName>
    </alternativeName>
    <alternativeName>
        <fullName evidence="20 22">D-alanylalanine synthetase</fullName>
    </alternativeName>
</protein>
<dbReference type="AlphaFoldDB" id="A0A1I3R8I0"/>
<proteinExistence type="inferred from homology"/>
<feature type="binding site" evidence="25">
    <location>
        <position position="318"/>
    </location>
    <ligand>
        <name>Mg(2+)</name>
        <dbReference type="ChEBI" id="CHEBI:18420"/>
        <label>2</label>
    </ligand>
</feature>
<dbReference type="NCBIfam" id="NF002528">
    <property type="entry name" value="PRK01966.1-4"/>
    <property type="match status" value="1"/>
</dbReference>
<dbReference type="RefSeq" id="WP_093230173.1">
    <property type="nucleotide sequence ID" value="NZ_FORR01000009.1"/>
</dbReference>
<evidence type="ECO:0000256" key="5">
    <source>
        <dbReference type="ARBA" id="ARBA00010871"/>
    </source>
</evidence>
<dbReference type="SUPFAM" id="SSF56059">
    <property type="entry name" value="Glutathione synthetase ATP-binding domain-like"/>
    <property type="match status" value="1"/>
</dbReference>
<dbReference type="InterPro" id="IPR016185">
    <property type="entry name" value="PreATP-grasp_dom_sf"/>
</dbReference>
<evidence type="ECO:0000256" key="11">
    <source>
        <dbReference type="ARBA" id="ARBA00022840"/>
    </source>
</evidence>
<feature type="binding site" evidence="25">
    <location>
        <position position="316"/>
    </location>
    <ligand>
        <name>Mg(2+)</name>
        <dbReference type="ChEBI" id="CHEBI:18420"/>
        <label>1</label>
    </ligand>
</feature>
<feature type="binding site" evidence="24">
    <location>
        <begin position="315"/>
        <end position="316"/>
    </location>
    <ligand>
        <name>ATP</name>
        <dbReference type="ChEBI" id="CHEBI:30616"/>
    </ligand>
</feature>
<feature type="active site" evidence="23">
    <location>
        <position position="17"/>
    </location>
</feature>
<dbReference type="NCBIfam" id="TIGR01205">
    <property type="entry name" value="D_ala_D_alaTIGR"/>
    <property type="match status" value="1"/>
</dbReference>
<keyword evidence="8 22" id="KW-0436">Ligase</keyword>
<keyword evidence="14 22" id="KW-0573">Peptidoglycan synthesis</keyword>
<feature type="active site" evidence="23">
    <location>
        <position position="327"/>
    </location>
</feature>
<evidence type="ECO:0000256" key="9">
    <source>
        <dbReference type="ARBA" id="ARBA00022723"/>
    </source>
</evidence>
<feature type="binding site" evidence="25">
    <location>
        <position position="316"/>
    </location>
    <ligand>
        <name>Mg(2+)</name>
        <dbReference type="ChEBI" id="CHEBI:18420"/>
        <label>2</label>
    </ligand>
</feature>
<evidence type="ECO:0000256" key="1">
    <source>
        <dbReference type="ARBA" id="ARBA00001936"/>
    </source>
</evidence>
<dbReference type="UniPathway" id="UPA00219"/>
<evidence type="ECO:0000256" key="12">
    <source>
        <dbReference type="ARBA" id="ARBA00022842"/>
    </source>
</evidence>
<dbReference type="EMBL" id="FORR01000009">
    <property type="protein sequence ID" value="SFJ42648.1"/>
    <property type="molecule type" value="Genomic_DNA"/>
</dbReference>
<evidence type="ECO:0000256" key="19">
    <source>
        <dbReference type="ARBA" id="ARBA00068427"/>
    </source>
</evidence>
<dbReference type="SUPFAM" id="SSF52440">
    <property type="entry name" value="PreATP-grasp domain"/>
    <property type="match status" value="1"/>
</dbReference>
<dbReference type="PROSITE" id="PS50975">
    <property type="entry name" value="ATP_GRASP"/>
    <property type="match status" value="1"/>
</dbReference>
<evidence type="ECO:0000256" key="16">
    <source>
        <dbReference type="ARBA" id="ARBA00023316"/>
    </source>
</evidence>
<comment type="function">
    <text evidence="2 22">Cell wall formation.</text>
</comment>
<feature type="binding site" evidence="24">
    <location>
        <begin position="222"/>
        <end position="229"/>
    </location>
    <ligand>
        <name>ATP</name>
        <dbReference type="ChEBI" id="CHEBI:30616"/>
    </ligand>
</feature>
<comment type="similarity">
    <text evidence="5 22">Belongs to the D-alanine--D-alanine ligase family.</text>
</comment>
<dbReference type="PIRSF" id="PIRSF039102">
    <property type="entry name" value="Ddl/VanB"/>
    <property type="match status" value="1"/>
</dbReference>
<dbReference type="FunFam" id="3.30.1490.20:FF:000007">
    <property type="entry name" value="D-alanine--D-alanine ligase"/>
    <property type="match status" value="1"/>
</dbReference>
<feature type="binding site" evidence="24">
    <location>
        <begin position="192"/>
        <end position="193"/>
    </location>
    <ligand>
        <name>ATP</name>
        <dbReference type="ChEBI" id="CHEBI:30616"/>
    </ligand>
</feature>
<gene>
    <name evidence="22" type="primary">ddl</name>
    <name evidence="28" type="ORF">SAMN05421852_10975</name>
</gene>
<evidence type="ECO:0000256" key="7">
    <source>
        <dbReference type="ARBA" id="ARBA00022490"/>
    </source>
</evidence>
<evidence type="ECO:0000256" key="18">
    <source>
        <dbReference type="ARBA" id="ARBA00060592"/>
    </source>
</evidence>
<dbReference type="InterPro" id="IPR011761">
    <property type="entry name" value="ATP-grasp"/>
</dbReference>
<dbReference type="PANTHER" id="PTHR23132">
    <property type="entry name" value="D-ALANINE--D-ALANINE LIGASE"/>
    <property type="match status" value="1"/>
</dbReference>
<evidence type="ECO:0000313" key="28">
    <source>
        <dbReference type="EMBL" id="SFJ42648.1"/>
    </source>
</evidence>
<feature type="binding site" evidence="24">
    <location>
        <position position="139"/>
    </location>
    <ligand>
        <name>ATP</name>
        <dbReference type="ChEBI" id="CHEBI:30616"/>
    </ligand>
</feature>
<name>A0A1I3R8I0_9BACL</name>
<dbReference type="NCBIfam" id="NF002378">
    <property type="entry name" value="PRK01372.1"/>
    <property type="match status" value="1"/>
</dbReference>
<keyword evidence="16 22" id="KW-0961">Cell wall biogenesis/degradation</keyword>